<evidence type="ECO:0000313" key="5">
    <source>
        <dbReference type="EMBL" id="UUM31720.1"/>
    </source>
</evidence>
<keyword evidence="2" id="KW-0238">DNA-binding</keyword>
<sequence length="339" mass="37579">MKETKNKVTKNITARDVAKLAGVSKWTVSRAFTQGSSISESSLTKVLKAAEELGYKPNLLARSLAKNKTNMIAILISELGSPNVLTVFDELTSKLQNKGLIPIVLNIHSKKDYKNALTLAGQLQVDGIIFLGTDLPQEIVEKNIEHIPLITLYRHCDTPNVHSVSTDGITAGQQVANLFIQLGYKGMAYMSGPEQKSTGLLRFQGFNSRLSECDIPLEHRFNIKHYARDLAFNCISDYIKTTDVDQRVDAIFCENDILAIGALDALHHHKIDNTIAIVGFDDIDLASSPKYNLTTFRQELIPLVSKSVELLNSDINSNNKILIPGTLITRQSHLINRKL</sequence>
<dbReference type="InterPro" id="IPR028082">
    <property type="entry name" value="Peripla_BP_I"/>
</dbReference>
<dbReference type="Gene3D" id="3.40.50.2300">
    <property type="match status" value="2"/>
</dbReference>
<dbReference type="Gene3D" id="1.10.260.40">
    <property type="entry name" value="lambda repressor-like DNA-binding domains"/>
    <property type="match status" value="1"/>
</dbReference>
<evidence type="ECO:0000256" key="1">
    <source>
        <dbReference type="ARBA" id="ARBA00023015"/>
    </source>
</evidence>
<proteinExistence type="predicted"/>
<feature type="domain" description="HTH lacI-type" evidence="4">
    <location>
        <begin position="12"/>
        <end position="66"/>
    </location>
</feature>
<keyword evidence="1" id="KW-0805">Transcription regulation</keyword>
<evidence type="ECO:0000256" key="2">
    <source>
        <dbReference type="ARBA" id="ARBA00023125"/>
    </source>
</evidence>
<evidence type="ECO:0000256" key="3">
    <source>
        <dbReference type="ARBA" id="ARBA00023163"/>
    </source>
</evidence>
<dbReference type="InterPro" id="IPR000843">
    <property type="entry name" value="HTH_LacI"/>
</dbReference>
<name>A0ABY5LKT0_9VIBR</name>
<dbReference type="InterPro" id="IPR010982">
    <property type="entry name" value="Lambda_DNA-bd_dom_sf"/>
</dbReference>
<gene>
    <name evidence="5" type="ORF">NP165_06190</name>
</gene>
<dbReference type="PANTHER" id="PTHR30146">
    <property type="entry name" value="LACI-RELATED TRANSCRIPTIONAL REPRESSOR"/>
    <property type="match status" value="1"/>
</dbReference>
<dbReference type="SUPFAM" id="SSF47413">
    <property type="entry name" value="lambda repressor-like DNA-binding domains"/>
    <property type="match status" value="1"/>
</dbReference>
<reference evidence="5" key="1">
    <citation type="submission" date="2022-07" db="EMBL/GenBank/DDBJ databases">
        <title>Complete genome of Vibrio japonicus strain JCM 31412T and phylogenomic assessment of the Nereis clade of the genus Vibrio.</title>
        <authorList>
            <person name="Shlafstein M.D."/>
            <person name="Emsley S.A."/>
            <person name="Ushijima B."/>
            <person name="Videau P."/>
            <person name="Saw J.H."/>
        </authorList>
    </citation>
    <scope>NUCLEOTIDE SEQUENCE</scope>
    <source>
        <strain evidence="5">JCM 31412</strain>
    </source>
</reference>
<dbReference type="CDD" id="cd01392">
    <property type="entry name" value="HTH_LacI"/>
    <property type="match status" value="1"/>
</dbReference>
<evidence type="ECO:0000259" key="4">
    <source>
        <dbReference type="PROSITE" id="PS50932"/>
    </source>
</evidence>
<accession>A0ABY5LKT0</accession>
<dbReference type="EMBL" id="CP102096">
    <property type="protein sequence ID" value="UUM31720.1"/>
    <property type="molecule type" value="Genomic_DNA"/>
</dbReference>
<dbReference type="PROSITE" id="PS50932">
    <property type="entry name" value="HTH_LACI_2"/>
    <property type="match status" value="1"/>
</dbReference>
<dbReference type="SMART" id="SM00354">
    <property type="entry name" value="HTH_LACI"/>
    <property type="match status" value="1"/>
</dbReference>
<protein>
    <submittedName>
        <fullName evidence="5">LacI family transcriptional regulator</fullName>
    </submittedName>
</protein>
<dbReference type="Proteomes" id="UP001058602">
    <property type="component" value="Chromosome 1"/>
</dbReference>
<dbReference type="InterPro" id="IPR046335">
    <property type="entry name" value="LacI/GalR-like_sensor"/>
</dbReference>
<dbReference type="Pfam" id="PF13377">
    <property type="entry name" value="Peripla_BP_3"/>
    <property type="match status" value="1"/>
</dbReference>
<dbReference type="PANTHER" id="PTHR30146:SF109">
    <property type="entry name" value="HTH-TYPE TRANSCRIPTIONAL REGULATOR GALS"/>
    <property type="match status" value="1"/>
</dbReference>
<dbReference type="RefSeq" id="WP_257085445.1">
    <property type="nucleotide sequence ID" value="NZ_CP102096.1"/>
</dbReference>
<organism evidence="5 6">
    <name type="scientific">Vibrio japonicus</name>
    <dbReference type="NCBI Taxonomy" id="1824638"/>
    <lineage>
        <taxon>Bacteria</taxon>
        <taxon>Pseudomonadati</taxon>
        <taxon>Pseudomonadota</taxon>
        <taxon>Gammaproteobacteria</taxon>
        <taxon>Vibrionales</taxon>
        <taxon>Vibrionaceae</taxon>
        <taxon>Vibrio</taxon>
    </lineage>
</organism>
<dbReference type="SUPFAM" id="SSF53822">
    <property type="entry name" value="Periplasmic binding protein-like I"/>
    <property type="match status" value="1"/>
</dbReference>
<keyword evidence="3" id="KW-0804">Transcription</keyword>
<dbReference type="Pfam" id="PF00356">
    <property type="entry name" value="LacI"/>
    <property type="match status" value="1"/>
</dbReference>
<evidence type="ECO:0000313" key="6">
    <source>
        <dbReference type="Proteomes" id="UP001058602"/>
    </source>
</evidence>
<keyword evidence="6" id="KW-1185">Reference proteome</keyword>